<evidence type="ECO:0000313" key="2">
    <source>
        <dbReference type="Proteomes" id="UP000000305"/>
    </source>
</evidence>
<protein>
    <submittedName>
        <fullName evidence="1">Uncharacterized protein</fullName>
    </submittedName>
</protein>
<proteinExistence type="predicted"/>
<dbReference type="KEGG" id="dpx:DAPPUDRAFT_277676"/>
<dbReference type="OrthoDB" id="10555198at2759"/>
<gene>
    <name evidence="1" type="ORF">DAPPUDRAFT_277676</name>
</gene>
<accession>E9I6H6</accession>
<feature type="non-terminal residue" evidence="1">
    <location>
        <position position="408"/>
    </location>
</feature>
<dbReference type="EMBL" id="GL736463">
    <property type="protein sequence ID" value="EFX60404.1"/>
    <property type="molecule type" value="Genomic_DNA"/>
</dbReference>
<keyword evidence="2" id="KW-1185">Reference proteome</keyword>
<dbReference type="AlphaFoldDB" id="E9I6H6"/>
<dbReference type="InParanoid" id="E9I6H6"/>
<dbReference type="HOGENOM" id="CLU_675409_0_0_1"/>
<dbReference type="Proteomes" id="UP000000305">
    <property type="component" value="Unassembled WGS sequence"/>
</dbReference>
<name>E9I6H6_DAPPU</name>
<evidence type="ECO:0000313" key="1">
    <source>
        <dbReference type="EMBL" id="EFX60404.1"/>
    </source>
</evidence>
<sequence>MTPEERPVTKTTLEGWLGWKNLPFKISAEEEARVKELLKIAQSYFHQSNNVRKFDEPGARERIEEILKEDPGCFYAQHLLGTWHLRNGDAEEGRRLIEESLAKAPGVLKQRFRFGNNKPLQNTEFQQMTIECNRVRNGSLNPDLKLMYPVLVTDELGQVRVPVYKTVYRFSSYSWPEGYRLEETESLGWFKSTAHTGVLPDILVWVPYSRPQDFTRAAAETKLLKDASGTRSQKITSDKNTYVLESVARANRDSTFAIENGRNVPLANAAQILPDLKNSEWMDHAVIDLKVPAADQFAIERTVVLDSRTKLPLPGFQSGAGVRVFDNERFHVYSLWKTLPESIDLVLQVYNYDKGFRVIVPAKEGAMVQHNGTTLTIPHLIAGQHQGWSSVSGYVGEPHDVNTTCEFE</sequence>
<organism evidence="1 2">
    <name type="scientific">Daphnia pulex</name>
    <name type="common">Water flea</name>
    <dbReference type="NCBI Taxonomy" id="6669"/>
    <lineage>
        <taxon>Eukaryota</taxon>
        <taxon>Metazoa</taxon>
        <taxon>Ecdysozoa</taxon>
        <taxon>Arthropoda</taxon>
        <taxon>Crustacea</taxon>
        <taxon>Branchiopoda</taxon>
        <taxon>Diplostraca</taxon>
        <taxon>Cladocera</taxon>
        <taxon>Anomopoda</taxon>
        <taxon>Daphniidae</taxon>
        <taxon>Daphnia</taxon>
    </lineage>
</organism>
<reference evidence="1 2" key="1">
    <citation type="journal article" date="2011" name="Science">
        <title>The ecoresponsive genome of Daphnia pulex.</title>
        <authorList>
            <person name="Colbourne J.K."/>
            <person name="Pfrender M.E."/>
            <person name="Gilbert D."/>
            <person name="Thomas W.K."/>
            <person name="Tucker A."/>
            <person name="Oakley T.H."/>
            <person name="Tokishita S."/>
            <person name="Aerts A."/>
            <person name="Arnold G.J."/>
            <person name="Basu M.K."/>
            <person name="Bauer D.J."/>
            <person name="Caceres C.E."/>
            <person name="Carmel L."/>
            <person name="Casola C."/>
            <person name="Choi J.H."/>
            <person name="Detter J.C."/>
            <person name="Dong Q."/>
            <person name="Dusheyko S."/>
            <person name="Eads B.D."/>
            <person name="Frohlich T."/>
            <person name="Geiler-Samerotte K.A."/>
            <person name="Gerlach D."/>
            <person name="Hatcher P."/>
            <person name="Jogdeo S."/>
            <person name="Krijgsveld J."/>
            <person name="Kriventseva E.V."/>
            <person name="Kultz D."/>
            <person name="Laforsch C."/>
            <person name="Lindquist E."/>
            <person name="Lopez J."/>
            <person name="Manak J.R."/>
            <person name="Muller J."/>
            <person name="Pangilinan J."/>
            <person name="Patwardhan R.P."/>
            <person name="Pitluck S."/>
            <person name="Pritham E.J."/>
            <person name="Rechtsteiner A."/>
            <person name="Rho M."/>
            <person name="Rogozin I.B."/>
            <person name="Sakarya O."/>
            <person name="Salamov A."/>
            <person name="Schaack S."/>
            <person name="Shapiro H."/>
            <person name="Shiga Y."/>
            <person name="Skalitzky C."/>
            <person name="Smith Z."/>
            <person name="Souvorov A."/>
            <person name="Sung W."/>
            <person name="Tang Z."/>
            <person name="Tsuchiya D."/>
            <person name="Tu H."/>
            <person name="Vos H."/>
            <person name="Wang M."/>
            <person name="Wolf Y.I."/>
            <person name="Yamagata H."/>
            <person name="Yamada T."/>
            <person name="Ye Y."/>
            <person name="Shaw J.R."/>
            <person name="Andrews J."/>
            <person name="Crease T.J."/>
            <person name="Tang H."/>
            <person name="Lucas S.M."/>
            <person name="Robertson H.M."/>
            <person name="Bork P."/>
            <person name="Koonin E.V."/>
            <person name="Zdobnov E.M."/>
            <person name="Grigoriev I.V."/>
            <person name="Lynch M."/>
            <person name="Boore J.L."/>
        </authorList>
    </citation>
    <scope>NUCLEOTIDE SEQUENCE [LARGE SCALE GENOMIC DNA]</scope>
</reference>